<dbReference type="InterPro" id="IPR036291">
    <property type="entry name" value="NAD(P)-bd_dom_sf"/>
</dbReference>
<reference evidence="7 8" key="1">
    <citation type="submission" date="2020-01" db="EMBL/GenBank/DDBJ databases">
        <title>Pseudarthrobacter psychrotolerans sp. nov., isolated from antarctic soil.</title>
        <authorList>
            <person name="Shin Y."/>
            <person name="Park W."/>
        </authorList>
    </citation>
    <scope>NUCLEOTIDE SEQUENCE [LARGE SCALE GENOMIC DNA]</scope>
    <source>
        <strain evidence="7 8">YJ56</strain>
    </source>
</reference>
<dbReference type="InterPro" id="IPR050136">
    <property type="entry name" value="FA_oxidation_alpha_subunit"/>
</dbReference>
<evidence type="ECO:0000259" key="6">
    <source>
        <dbReference type="Pfam" id="PF02737"/>
    </source>
</evidence>
<dbReference type="SUPFAM" id="SSF51735">
    <property type="entry name" value="NAD(P)-binding Rossmann-fold domains"/>
    <property type="match status" value="1"/>
</dbReference>
<dbReference type="GO" id="GO:0016509">
    <property type="term" value="F:long-chain (3S)-3-hydroxyacyl-CoA dehydrogenase (NAD+) activity"/>
    <property type="evidence" value="ECO:0007669"/>
    <property type="project" value="TreeGrafter"/>
</dbReference>
<organism evidence="7 8">
    <name type="scientific">Pseudarthrobacter psychrotolerans</name>
    <dbReference type="NCBI Taxonomy" id="2697569"/>
    <lineage>
        <taxon>Bacteria</taxon>
        <taxon>Bacillati</taxon>
        <taxon>Actinomycetota</taxon>
        <taxon>Actinomycetes</taxon>
        <taxon>Micrococcales</taxon>
        <taxon>Micrococcaceae</taxon>
        <taxon>Pseudarthrobacter</taxon>
    </lineage>
</organism>
<dbReference type="Pfam" id="PF00725">
    <property type="entry name" value="3HCDH"/>
    <property type="match status" value="1"/>
</dbReference>
<name>A0A6P1NMN3_9MICC</name>
<dbReference type="GO" id="GO:0006635">
    <property type="term" value="P:fatty acid beta-oxidation"/>
    <property type="evidence" value="ECO:0007669"/>
    <property type="project" value="UniProtKB-ARBA"/>
</dbReference>
<dbReference type="AlphaFoldDB" id="A0A6P1NMN3"/>
<evidence type="ECO:0008006" key="9">
    <source>
        <dbReference type="Google" id="ProtNLM"/>
    </source>
</evidence>
<dbReference type="GO" id="GO:0004300">
    <property type="term" value="F:enoyl-CoA hydratase activity"/>
    <property type="evidence" value="ECO:0007669"/>
    <property type="project" value="TreeGrafter"/>
</dbReference>
<feature type="domain" description="3-hydroxyacyl-CoA dehydrogenase NAD binding" evidence="6">
    <location>
        <begin position="56"/>
        <end position="234"/>
    </location>
</feature>
<dbReference type="Pfam" id="PF02737">
    <property type="entry name" value="3HCDH_N"/>
    <property type="match status" value="1"/>
</dbReference>
<dbReference type="InterPro" id="IPR006176">
    <property type="entry name" value="3-OHacyl-CoA_DH_NAD-bd"/>
</dbReference>
<evidence type="ECO:0000313" key="8">
    <source>
        <dbReference type="Proteomes" id="UP000464186"/>
    </source>
</evidence>
<dbReference type="Proteomes" id="UP000464186">
    <property type="component" value="Chromosome"/>
</dbReference>
<dbReference type="SUPFAM" id="SSF48179">
    <property type="entry name" value="6-phosphogluconate dehydrogenase C-terminal domain-like"/>
    <property type="match status" value="1"/>
</dbReference>
<feature type="region of interest" description="Disordered" evidence="4">
    <location>
        <begin position="414"/>
        <end position="452"/>
    </location>
</feature>
<dbReference type="GO" id="GO:0070403">
    <property type="term" value="F:NAD+ binding"/>
    <property type="evidence" value="ECO:0007669"/>
    <property type="project" value="InterPro"/>
</dbReference>
<dbReference type="InterPro" id="IPR008927">
    <property type="entry name" value="6-PGluconate_DH-like_C_sf"/>
</dbReference>
<evidence type="ECO:0000256" key="2">
    <source>
        <dbReference type="ARBA" id="ARBA00009463"/>
    </source>
</evidence>
<proteinExistence type="inferred from homology"/>
<protein>
    <recommendedName>
        <fullName evidence="9">3-hydroxyacyl-CoA dehydrogenase</fullName>
    </recommendedName>
</protein>
<evidence type="ECO:0000313" key="7">
    <source>
        <dbReference type="EMBL" id="QHK20538.1"/>
    </source>
</evidence>
<comment type="pathway">
    <text evidence="1">Lipid metabolism; butanoate metabolism.</text>
</comment>
<dbReference type="EMBL" id="CP047898">
    <property type="protein sequence ID" value="QHK20538.1"/>
    <property type="molecule type" value="Genomic_DNA"/>
</dbReference>
<keyword evidence="8" id="KW-1185">Reference proteome</keyword>
<dbReference type="PANTHER" id="PTHR43612:SF3">
    <property type="entry name" value="TRIFUNCTIONAL ENZYME SUBUNIT ALPHA, MITOCHONDRIAL"/>
    <property type="match status" value="1"/>
</dbReference>
<feature type="region of interest" description="Disordered" evidence="4">
    <location>
        <begin position="1"/>
        <end position="20"/>
    </location>
</feature>
<comment type="similarity">
    <text evidence="2">Belongs to the 3-hydroxyacyl-CoA dehydrogenase family.</text>
</comment>
<evidence type="ECO:0000256" key="4">
    <source>
        <dbReference type="SAM" id="MobiDB-lite"/>
    </source>
</evidence>
<evidence type="ECO:0000259" key="5">
    <source>
        <dbReference type="Pfam" id="PF00725"/>
    </source>
</evidence>
<gene>
    <name evidence="7" type="ORF">GU243_13255</name>
</gene>
<evidence type="ECO:0000256" key="3">
    <source>
        <dbReference type="ARBA" id="ARBA00023002"/>
    </source>
</evidence>
<evidence type="ECO:0000256" key="1">
    <source>
        <dbReference type="ARBA" id="ARBA00005086"/>
    </source>
</evidence>
<dbReference type="Gene3D" id="3.40.50.720">
    <property type="entry name" value="NAD(P)-binding Rossmann-like Domain"/>
    <property type="match status" value="1"/>
</dbReference>
<dbReference type="Gene3D" id="1.10.1040.50">
    <property type="match status" value="1"/>
</dbReference>
<dbReference type="InterPro" id="IPR006108">
    <property type="entry name" value="3HC_DH_C"/>
</dbReference>
<sequence length="452" mass="47709">MIPNTVVETGPPAGAGADACTTPKKSAGAYATALLDTERQRPVGVRGAAPRPIRSVGVVGAGLMASQLAMVFARQLGVPVLITDLSQAKVDGALAWITAHLEKLVSRGELNERAARELGSLIRGTVDKCEYANCDVVIEAVFEELNVKRAVFAELQPLLRADALLLTNTSSLSVTAMGHGLAHPERVVGLHFFNPVAVLPLVEIIRTRNSDDVSLATACSLARLLGKTAVLVADTPGFVVNRILTRLFCELLQLIDNGADIELADHALDPLGLPMTPLTLLGFIGPAVQLHICETMHAAYPDRFYVSTSLAAIADARLRGYLDKSGTVLPEAAALLPAADVDSDADADADADAYAYAYAIKIRILDALAEEVGLMLAEKVVSGPADIDLCMLLGANYPRHLGASHRCLTKAAPPGASGEKISIPAPDSPTSSARYRHEQPPLCSTPFFNHSP</sequence>
<keyword evidence="3" id="KW-0560">Oxidoreductase</keyword>
<dbReference type="PANTHER" id="PTHR43612">
    <property type="entry name" value="TRIFUNCTIONAL ENZYME SUBUNIT ALPHA"/>
    <property type="match status" value="1"/>
</dbReference>
<dbReference type="KEGG" id="psey:GU243_13255"/>
<accession>A0A6P1NMN3</accession>
<feature type="domain" description="3-hydroxyacyl-CoA dehydrogenase C-terminal" evidence="5">
    <location>
        <begin position="237"/>
        <end position="309"/>
    </location>
</feature>
<dbReference type="FunFam" id="3.40.50.720:FF:000009">
    <property type="entry name" value="Fatty oxidation complex, alpha subunit"/>
    <property type="match status" value="1"/>
</dbReference>